<comment type="caution">
    <text evidence="2">The sequence shown here is derived from an EMBL/GenBank/DDBJ whole genome shotgun (WGS) entry which is preliminary data.</text>
</comment>
<keyword evidence="3" id="KW-1185">Reference proteome</keyword>
<accession>A0AAV1NYH4</accession>
<feature type="region of interest" description="Disordered" evidence="1">
    <location>
        <begin position="731"/>
        <end position="752"/>
    </location>
</feature>
<dbReference type="AlphaFoldDB" id="A0AAV1NYH4"/>
<dbReference type="PANTHER" id="PTHR14890:SF1">
    <property type="entry name" value="FANCONI ANEMIA CORE COMPLEX-ASSOCIATED PROTEIN 100"/>
    <property type="match status" value="1"/>
</dbReference>
<dbReference type="EMBL" id="CAWUFR010000070">
    <property type="protein sequence ID" value="CAK6964060.1"/>
    <property type="molecule type" value="Genomic_DNA"/>
</dbReference>
<dbReference type="GO" id="GO:0043240">
    <property type="term" value="C:Fanconi anaemia nuclear complex"/>
    <property type="evidence" value="ECO:0007669"/>
    <property type="project" value="InterPro"/>
</dbReference>
<dbReference type="GO" id="GO:0036297">
    <property type="term" value="P:interstrand cross-link repair"/>
    <property type="evidence" value="ECO:0007669"/>
    <property type="project" value="InterPro"/>
</dbReference>
<evidence type="ECO:0000256" key="1">
    <source>
        <dbReference type="SAM" id="MobiDB-lite"/>
    </source>
</evidence>
<name>A0AAV1NYH4_SCOSC</name>
<sequence length="868" mass="92819">MEGRCAVETLAEFGFSATSFTAKVLLCFGTDVCICTGSEEVYVFNTQERKLRAVLQFPAAVSDLVESHDKQLLYVACRSGVYCVSSSFLPSRVQSSLADASSSLAQLKITSEFLVVEEEGVLSLLLVGSALLNLSQKDTSWLLTVYKTPTHSVSSSYELLCSFKLPLVSAVAHDGTEGKSGLGRRPVLICVHSGDTTLPSSSCTSSSEAALTGGHFHLEPVLFKLLFGIDTALAKSPVVLCSLPDGRLCFLPLRLPGSRFKVLHNLEQPVIFVRASVVMETSERQAQCLVAVGEQGRVVLIKADEGGPEGRGMIAGFTEGCVPGPVLCACVDKHCLYYSTGSDLLALDLSEGSSGRAVQGRDEDSYSKTVAAVQSPTSLNVCRVIALAERTYNSAGETQLLGLSNRGQLQIITLPVGRDDAGSSGLPSTEVGRSVRDLLSAIGDACERASCLKTAIKSKNQTLKHLNQVLNISFLLAASANSAEQPPIQEKPIRCHAVTTWSRLLQKDSLNLTCILDNGSPYLLERGWTLNIIVFPLSCSSSAGGESSSTHFSFPFHNLHPGEKLEVSLPLATTGDTSFPITVSCSLIFSLASLLGEEVVANLPGSQSTCISLPLNTLTVDWLHALQVNGPTATHKNTTSQSHDITTPDPIQAFVTSRQMRCRGRGDGGGKNALNPEKEQYSASVRVSSELLRDTLILKTSDSDPQGATLAPPNVCFSLLDWLLSEGPGGVETGQQGDKINSSSVHARDPNGHTVKLTAKEVYEGEESQATVEVQVESSSMAAVCGLHHAVLRRVQTLMQRAPERAASSKRMQSLGLRQALQLAERLLQQIQQSRISGAFGVGVSAGQMTRSLLSVYRELRENPLLII</sequence>
<proteinExistence type="predicted"/>
<dbReference type="SUPFAM" id="SSF69322">
    <property type="entry name" value="Tricorn protease domain 2"/>
    <property type="match status" value="1"/>
</dbReference>
<protein>
    <submittedName>
        <fullName evidence="2">Fanconi anemia core complex-associated protein 100</fullName>
    </submittedName>
</protein>
<dbReference type="InterPro" id="IPR029251">
    <property type="entry name" value="Faap100"/>
</dbReference>
<dbReference type="Proteomes" id="UP001314229">
    <property type="component" value="Unassembled WGS sequence"/>
</dbReference>
<reference evidence="2 3" key="1">
    <citation type="submission" date="2024-01" db="EMBL/GenBank/DDBJ databases">
        <authorList>
            <person name="Alioto T."/>
            <person name="Alioto T."/>
            <person name="Gomez Garrido J."/>
        </authorList>
    </citation>
    <scope>NUCLEOTIDE SEQUENCE [LARGE SCALE GENOMIC DNA]</scope>
</reference>
<feature type="compositionally biased region" description="Polar residues" evidence="1">
    <location>
        <begin position="733"/>
        <end position="745"/>
    </location>
</feature>
<evidence type="ECO:0000313" key="2">
    <source>
        <dbReference type="EMBL" id="CAK6964060.1"/>
    </source>
</evidence>
<organism evidence="2 3">
    <name type="scientific">Scomber scombrus</name>
    <name type="common">Atlantic mackerel</name>
    <name type="synonym">Scomber vernalis</name>
    <dbReference type="NCBI Taxonomy" id="13677"/>
    <lineage>
        <taxon>Eukaryota</taxon>
        <taxon>Metazoa</taxon>
        <taxon>Chordata</taxon>
        <taxon>Craniata</taxon>
        <taxon>Vertebrata</taxon>
        <taxon>Euteleostomi</taxon>
        <taxon>Actinopterygii</taxon>
        <taxon>Neopterygii</taxon>
        <taxon>Teleostei</taxon>
        <taxon>Neoteleostei</taxon>
        <taxon>Acanthomorphata</taxon>
        <taxon>Pelagiaria</taxon>
        <taxon>Scombriformes</taxon>
        <taxon>Scombridae</taxon>
        <taxon>Scomber</taxon>
    </lineage>
</organism>
<evidence type="ECO:0000313" key="3">
    <source>
        <dbReference type="Proteomes" id="UP001314229"/>
    </source>
</evidence>
<dbReference type="GO" id="GO:0005654">
    <property type="term" value="C:nucleoplasm"/>
    <property type="evidence" value="ECO:0007669"/>
    <property type="project" value="TreeGrafter"/>
</dbReference>
<dbReference type="PANTHER" id="PTHR14890">
    <property type="entry name" value="FANCONI ANEMIA CORE COMPLEX-ASSOCIATED PROTEIN 100"/>
    <property type="match status" value="1"/>
</dbReference>
<gene>
    <name evidence="2" type="ORF">FSCOSCO3_A037383</name>
</gene>
<dbReference type="Pfam" id="PF15146">
    <property type="entry name" value="FANCAA"/>
    <property type="match status" value="1"/>
</dbReference>